<dbReference type="InterPro" id="IPR015683">
    <property type="entry name" value="Ionotropic_Glu_rcpt"/>
</dbReference>
<dbReference type="SMART" id="SM00079">
    <property type="entry name" value="PBPe"/>
    <property type="match status" value="1"/>
</dbReference>
<evidence type="ECO:0000256" key="4">
    <source>
        <dbReference type="ARBA" id="ARBA00022989"/>
    </source>
</evidence>
<dbReference type="PANTHER" id="PTHR18966">
    <property type="entry name" value="IONOTROPIC GLUTAMATE RECEPTOR"/>
    <property type="match status" value="1"/>
</dbReference>
<dbReference type="Gene3D" id="3.40.190.10">
    <property type="entry name" value="Periplasmic binding protein-like II"/>
    <property type="match status" value="2"/>
</dbReference>
<keyword evidence="6" id="KW-0472">Membrane</keyword>
<evidence type="ECO:0000256" key="1">
    <source>
        <dbReference type="ARBA" id="ARBA00004141"/>
    </source>
</evidence>
<dbReference type="GO" id="GO:0016020">
    <property type="term" value="C:membrane"/>
    <property type="evidence" value="ECO:0007669"/>
    <property type="project" value="UniProtKB-SubCell"/>
</dbReference>
<keyword evidence="3" id="KW-0812">Transmembrane</keyword>
<evidence type="ECO:0000256" key="9">
    <source>
        <dbReference type="ARBA" id="ARBA00023286"/>
    </source>
</evidence>
<keyword evidence="10" id="KW-0407">Ion channel</keyword>
<dbReference type="InterPro" id="IPR019594">
    <property type="entry name" value="Glu/Gly-bd"/>
</dbReference>
<gene>
    <name evidence="12" type="ORF">NP493_301g00000</name>
</gene>
<keyword evidence="5" id="KW-0406">Ion transport</keyword>
<keyword evidence="2" id="KW-0813">Transport</keyword>
<name>A0AAD9NW66_RIDPI</name>
<keyword evidence="7" id="KW-0675">Receptor</keyword>
<sequence length="264" mass="29881">MAKITHMLGIEHRLFPVHDGRYGNKRSDGTWNGIIGEVMRKQADIGAAPIYITKRRQEVVDFTRPFQRVQATILIKRPTSGDPFPVHTVSDLLSRSTMSIGTLRKGVIRHALQRSNVTMYKELLRRMVLTDSNLAGIAKVRRGGFAFVLPTNIAEYVSNMHPCDLTLRGRFLVDSGFGLAVLKGSSLLEKLNKALEVLERTGYLDRLYTKWWHTEVDCRPLVSGKLYRPRAAERNSATRQFRLLASSYLFAATLCIFNMSAKVQ</sequence>
<protein>
    <recommendedName>
        <fullName evidence="11">Ionotropic glutamate receptor C-terminal domain-containing protein</fullName>
    </recommendedName>
</protein>
<evidence type="ECO:0000256" key="2">
    <source>
        <dbReference type="ARBA" id="ARBA00022448"/>
    </source>
</evidence>
<evidence type="ECO:0000259" key="11">
    <source>
        <dbReference type="SMART" id="SM00079"/>
    </source>
</evidence>
<evidence type="ECO:0000256" key="6">
    <source>
        <dbReference type="ARBA" id="ARBA00023136"/>
    </source>
</evidence>
<dbReference type="AlphaFoldDB" id="A0AAD9NW66"/>
<keyword evidence="8" id="KW-0325">Glycoprotein</keyword>
<organism evidence="12 13">
    <name type="scientific">Ridgeia piscesae</name>
    <name type="common">Tubeworm</name>
    <dbReference type="NCBI Taxonomy" id="27915"/>
    <lineage>
        <taxon>Eukaryota</taxon>
        <taxon>Metazoa</taxon>
        <taxon>Spiralia</taxon>
        <taxon>Lophotrochozoa</taxon>
        <taxon>Annelida</taxon>
        <taxon>Polychaeta</taxon>
        <taxon>Sedentaria</taxon>
        <taxon>Canalipalpata</taxon>
        <taxon>Sabellida</taxon>
        <taxon>Siboglinidae</taxon>
        <taxon>Ridgeia</taxon>
    </lineage>
</organism>
<keyword evidence="4" id="KW-1133">Transmembrane helix</keyword>
<evidence type="ECO:0000256" key="7">
    <source>
        <dbReference type="ARBA" id="ARBA00023170"/>
    </source>
</evidence>
<evidence type="ECO:0000313" key="12">
    <source>
        <dbReference type="EMBL" id="KAK2183641.1"/>
    </source>
</evidence>
<evidence type="ECO:0000256" key="10">
    <source>
        <dbReference type="ARBA" id="ARBA00023303"/>
    </source>
</evidence>
<comment type="subcellular location">
    <subcellularLocation>
        <location evidence="1">Membrane</location>
        <topology evidence="1">Multi-pass membrane protein</topology>
    </subcellularLocation>
</comment>
<keyword evidence="13" id="KW-1185">Reference proteome</keyword>
<reference evidence="12" key="1">
    <citation type="journal article" date="2023" name="Mol. Biol. Evol.">
        <title>Third-Generation Sequencing Reveals the Adaptive Role of the Epigenome in Three Deep-Sea Polychaetes.</title>
        <authorList>
            <person name="Perez M."/>
            <person name="Aroh O."/>
            <person name="Sun Y."/>
            <person name="Lan Y."/>
            <person name="Juniper S.K."/>
            <person name="Young C.R."/>
            <person name="Angers B."/>
            <person name="Qian P.Y."/>
        </authorList>
    </citation>
    <scope>NUCLEOTIDE SEQUENCE</scope>
    <source>
        <strain evidence="12">R07B-5</strain>
    </source>
</reference>
<accession>A0AAD9NW66</accession>
<comment type="caution">
    <text evidence="12">The sequence shown here is derived from an EMBL/GenBank/DDBJ whole genome shotgun (WGS) entry which is preliminary data.</text>
</comment>
<dbReference type="Proteomes" id="UP001209878">
    <property type="component" value="Unassembled WGS sequence"/>
</dbReference>
<dbReference type="Pfam" id="PF10613">
    <property type="entry name" value="Lig_chan-Glu_bd"/>
    <property type="match status" value="1"/>
</dbReference>
<evidence type="ECO:0000313" key="13">
    <source>
        <dbReference type="Proteomes" id="UP001209878"/>
    </source>
</evidence>
<dbReference type="SUPFAM" id="SSF53850">
    <property type="entry name" value="Periplasmic binding protein-like II"/>
    <property type="match status" value="1"/>
</dbReference>
<feature type="domain" description="Ionotropic glutamate receptor C-terminal" evidence="11">
    <location>
        <begin position="1"/>
        <end position="214"/>
    </location>
</feature>
<dbReference type="InterPro" id="IPR001320">
    <property type="entry name" value="Iontro_rcpt_C"/>
</dbReference>
<evidence type="ECO:0000256" key="3">
    <source>
        <dbReference type="ARBA" id="ARBA00022692"/>
    </source>
</evidence>
<dbReference type="EMBL" id="JAODUO010000301">
    <property type="protein sequence ID" value="KAK2183641.1"/>
    <property type="molecule type" value="Genomic_DNA"/>
</dbReference>
<dbReference type="GO" id="GO:0015276">
    <property type="term" value="F:ligand-gated monoatomic ion channel activity"/>
    <property type="evidence" value="ECO:0007669"/>
    <property type="project" value="InterPro"/>
</dbReference>
<proteinExistence type="predicted"/>
<keyword evidence="9" id="KW-1071">Ligand-gated ion channel</keyword>
<evidence type="ECO:0000256" key="8">
    <source>
        <dbReference type="ARBA" id="ARBA00023180"/>
    </source>
</evidence>
<evidence type="ECO:0000256" key="5">
    <source>
        <dbReference type="ARBA" id="ARBA00023065"/>
    </source>
</evidence>